<proteinExistence type="inferred from homology"/>
<gene>
    <name evidence="19" type="ORF">XAT740_LOCUS43135</name>
</gene>
<evidence type="ECO:0000256" key="8">
    <source>
        <dbReference type="ARBA" id="ARBA00023136"/>
    </source>
</evidence>
<feature type="region of interest" description="Disordered" evidence="17">
    <location>
        <begin position="149"/>
        <end position="168"/>
    </location>
</feature>
<comment type="caution">
    <text evidence="19">The sequence shown here is derived from an EMBL/GenBank/DDBJ whole genome shotgun (WGS) entry which is preliminary data.</text>
</comment>
<dbReference type="InterPro" id="IPR001547">
    <property type="entry name" value="Glyco_hydro_5"/>
</dbReference>
<dbReference type="Pfam" id="PF00150">
    <property type="entry name" value="Cellulase"/>
    <property type="match status" value="1"/>
</dbReference>
<comment type="subcellular location">
    <subcellularLocation>
        <location evidence="1">Cell membrane</location>
        <topology evidence="1">Single-pass type II membrane protein</topology>
    </subcellularLocation>
</comment>
<keyword evidence="7" id="KW-1133">Transmembrane helix</keyword>
<evidence type="ECO:0000256" key="15">
    <source>
        <dbReference type="ARBA" id="ARBA00041260"/>
    </source>
</evidence>
<evidence type="ECO:0000256" key="4">
    <source>
        <dbReference type="ARBA" id="ARBA00022692"/>
    </source>
</evidence>
<keyword evidence="8" id="KW-0472">Membrane</keyword>
<keyword evidence="11" id="KW-0961">Cell wall biogenesis/degradation</keyword>
<evidence type="ECO:0000256" key="11">
    <source>
        <dbReference type="ARBA" id="ARBA00023316"/>
    </source>
</evidence>
<keyword evidence="3" id="KW-1003">Cell membrane</keyword>
<reference evidence="19" key="1">
    <citation type="submission" date="2021-02" db="EMBL/GenBank/DDBJ databases">
        <authorList>
            <person name="Nowell W R."/>
        </authorList>
    </citation>
    <scope>NUCLEOTIDE SEQUENCE</scope>
</reference>
<keyword evidence="20" id="KW-1185">Reference proteome</keyword>
<dbReference type="GO" id="GO:0071555">
    <property type="term" value="P:cell wall organization"/>
    <property type="evidence" value="ECO:0007669"/>
    <property type="project" value="UniProtKB-KW"/>
</dbReference>
<dbReference type="GO" id="GO:0004338">
    <property type="term" value="F:glucan exo-1,3-beta-glucosidase activity"/>
    <property type="evidence" value="ECO:0007669"/>
    <property type="project" value="UniProtKB-EC"/>
</dbReference>
<evidence type="ECO:0000259" key="18">
    <source>
        <dbReference type="Pfam" id="PF00150"/>
    </source>
</evidence>
<evidence type="ECO:0000256" key="17">
    <source>
        <dbReference type="SAM" id="MobiDB-lite"/>
    </source>
</evidence>
<dbReference type="AlphaFoldDB" id="A0A815X8F0"/>
<dbReference type="PANTHER" id="PTHR31297:SF34">
    <property type="entry name" value="GLUCAN 1,3-BETA-GLUCOSIDASE 2"/>
    <property type="match status" value="1"/>
</dbReference>
<dbReference type="EMBL" id="CAJNOR010005265">
    <property type="protein sequence ID" value="CAF1554299.1"/>
    <property type="molecule type" value="Genomic_DNA"/>
</dbReference>
<evidence type="ECO:0000256" key="6">
    <source>
        <dbReference type="ARBA" id="ARBA00022968"/>
    </source>
</evidence>
<evidence type="ECO:0000256" key="1">
    <source>
        <dbReference type="ARBA" id="ARBA00004401"/>
    </source>
</evidence>
<evidence type="ECO:0000256" key="2">
    <source>
        <dbReference type="ARBA" id="ARBA00005641"/>
    </source>
</evidence>
<dbReference type="Proteomes" id="UP000663828">
    <property type="component" value="Unassembled WGS sequence"/>
</dbReference>
<keyword evidence="5 16" id="KW-0378">Hydrolase</keyword>
<dbReference type="Gene3D" id="3.20.20.80">
    <property type="entry name" value="Glycosidases"/>
    <property type="match status" value="1"/>
</dbReference>
<dbReference type="EC" id="3.2.1.58" evidence="14"/>
<dbReference type="FunFam" id="3.20.20.80:FF:000113">
    <property type="entry name" value="Glucan 1,3-beta-glucosidase"/>
    <property type="match status" value="1"/>
</dbReference>
<evidence type="ECO:0000256" key="10">
    <source>
        <dbReference type="ARBA" id="ARBA00023295"/>
    </source>
</evidence>
<dbReference type="GO" id="GO:0009986">
    <property type="term" value="C:cell surface"/>
    <property type="evidence" value="ECO:0007669"/>
    <property type="project" value="TreeGrafter"/>
</dbReference>
<comment type="similarity">
    <text evidence="2 16">Belongs to the glycosyl hydrolase 5 (cellulase A) family.</text>
</comment>
<dbReference type="InterPro" id="IPR050386">
    <property type="entry name" value="Glycosyl_hydrolase_5"/>
</dbReference>
<sequence length="363" mass="41811">MAQNLKNDVKAGRVPMRGVNLGGWLVAEHWMTSASPAWNEVPEHIAKLGEFKTMQHLGHAKGDSQFNQHRDTYITEEDFRDIAKAKMNTVRIPVGYWITGFDNQPGGDPDGWKVYAPGAINYLDRAIREWAPRNDILVLISFHAAKGSQNGNDHSSPADPGNSHWSHYPENVQNTVDAVEWLAKRYNNDAAFLGIGLLNEPEKTTNEEVLKKYYHEAYARIRAFSDCLLTVSPLLYQQKPHDSDWARFMQAPQFQGIRHEWHRYQVWGYEGWDKNRLINYAENDLRNEIGAWTGNWLFFGEWSVASSASFNNDDLRRYARAQIDAYAQSSGGWTYWTWKFYNDNLSNNGWSMKAMLHHGIIQL</sequence>
<evidence type="ECO:0000256" key="5">
    <source>
        <dbReference type="ARBA" id="ARBA00022801"/>
    </source>
</evidence>
<dbReference type="GO" id="GO:0005886">
    <property type="term" value="C:plasma membrane"/>
    <property type="evidence" value="ECO:0007669"/>
    <property type="project" value="UniProtKB-SubCell"/>
</dbReference>
<keyword evidence="9" id="KW-0325">Glycoprotein</keyword>
<protein>
    <recommendedName>
        <fullName evidence="14">glucan 1,3-beta-glucosidase</fullName>
        <ecNumber evidence="14">3.2.1.58</ecNumber>
    </recommendedName>
    <alternativeName>
        <fullName evidence="15">Exo-1,3-beta-glucanase D</fullName>
    </alternativeName>
</protein>
<dbReference type="GO" id="GO:0005576">
    <property type="term" value="C:extracellular region"/>
    <property type="evidence" value="ECO:0007669"/>
    <property type="project" value="TreeGrafter"/>
</dbReference>
<evidence type="ECO:0000313" key="20">
    <source>
        <dbReference type="Proteomes" id="UP000663828"/>
    </source>
</evidence>
<keyword evidence="6" id="KW-0735">Signal-anchor</keyword>
<accession>A0A815X8F0</accession>
<feature type="domain" description="Glycoside hydrolase family 5" evidence="18">
    <location>
        <begin position="72"/>
        <end position="340"/>
    </location>
</feature>
<evidence type="ECO:0000256" key="7">
    <source>
        <dbReference type="ARBA" id="ARBA00022989"/>
    </source>
</evidence>
<keyword evidence="4" id="KW-0812">Transmembrane</keyword>
<keyword evidence="10 16" id="KW-0326">Glycosidase</keyword>
<evidence type="ECO:0000256" key="14">
    <source>
        <dbReference type="ARBA" id="ARBA00038929"/>
    </source>
</evidence>
<name>A0A815X8F0_ADIRI</name>
<evidence type="ECO:0000313" key="19">
    <source>
        <dbReference type="EMBL" id="CAF1554299.1"/>
    </source>
</evidence>
<evidence type="ECO:0000256" key="16">
    <source>
        <dbReference type="RuleBase" id="RU361153"/>
    </source>
</evidence>
<organism evidence="19 20">
    <name type="scientific">Adineta ricciae</name>
    <name type="common">Rotifer</name>
    <dbReference type="NCBI Taxonomy" id="249248"/>
    <lineage>
        <taxon>Eukaryota</taxon>
        <taxon>Metazoa</taxon>
        <taxon>Spiralia</taxon>
        <taxon>Gnathifera</taxon>
        <taxon>Rotifera</taxon>
        <taxon>Eurotatoria</taxon>
        <taxon>Bdelloidea</taxon>
        <taxon>Adinetida</taxon>
        <taxon>Adinetidae</taxon>
        <taxon>Adineta</taxon>
    </lineage>
</organism>
<comment type="function">
    <text evidence="13">Glucosidase involved in the degradation of cellulosic biomass. Active on lichenan.</text>
</comment>
<dbReference type="GO" id="GO:0009251">
    <property type="term" value="P:glucan catabolic process"/>
    <property type="evidence" value="ECO:0007669"/>
    <property type="project" value="TreeGrafter"/>
</dbReference>
<evidence type="ECO:0000256" key="9">
    <source>
        <dbReference type="ARBA" id="ARBA00023180"/>
    </source>
</evidence>
<evidence type="ECO:0000256" key="12">
    <source>
        <dbReference type="ARBA" id="ARBA00036824"/>
    </source>
</evidence>
<dbReference type="PANTHER" id="PTHR31297">
    <property type="entry name" value="GLUCAN ENDO-1,6-BETA-GLUCOSIDASE B"/>
    <property type="match status" value="1"/>
</dbReference>
<evidence type="ECO:0000256" key="3">
    <source>
        <dbReference type="ARBA" id="ARBA00022475"/>
    </source>
</evidence>
<evidence type="ECO:0000256" key="13">
    <source>
        <dbReference type="ARBA" id="ARBA00037126"/>
    </source>
</evidence>
<dbReference type="SUPFAM" id="SSF51445">
    <property type="entry name" value="(Trans)glycosidases"/>
    <property type="match status" value="1"/>
</dbReference>
<comment type="catalytic activity">
    <reaction evidence="12">
        <text>Successive hydrolysis of beta-D-glucose units from the non-reducing ends of (1-&gt;3)-beta-D-glucans, releasing alpha-glucose.</text>
        <dbReference type="EC" id="3.2.1.58"/>
    </reaction>
</comment>
<dbReference type="InterPro" id="IPR017853">
    <property type="entry name" value="GH"/>
</dbReference>